<keyword evidence="3" id="KW-1185">Reference proteome</keyword>
<evidence type="ECO:0000313" key="2">
    <source>
        <dbReference type="EMBL" id="EXI62284.1"/>
    </source>
</evidence>
<evidence type="ECO:0000256" key="1">
    <source>
        <dbReference type="SAM" id="Phobius"/>
    </source>
</evidence>
<keyword evidence="1" id="KW-1133">Transmembrane helix</keyword>
<keyword evidence="1" id="KW-0472">Membrane</keyword>
<dbReference type="STRING" id="1122190.GCA_000621105_01692"/>
<protein>
    <submittedName>
        <fullName evidence="2">Type II secretory pathway, pseudopilin PulG</fullName>
    </submittedName>
</protein>
<dbReference type="InterPro" id="IPR045584">
    <property type="entry name" value="Pilin-like"/>
</dbReference>
<dbReference type="EMBL" id="JANJ01000004">
    <property type="protein sequence ID" value="EXI62284.1"/>
    <property type="molecule type" value="Genomic_DNA"/>
</dbReference>
<evidence type="ECO:0000313" key="3">
    <source>
        <dbReference type="Proteomes" id="UP000054123"/>
    </source>
</evidence>
<dbReference type="Proteomes" id="UP000054123">
    <property type="component" value="Unassembled WGS sequence"/>
</dbReference>
<feature type="transmembrane region" description="Helical" evidence="1">
    <location>
        <begin position="7"/>
        <end position="29"/>
    </location>
</feature>
<keyword evidence="1" id="KW-0812">Transmembrane</keyword>
<sequence length="173" mass="20246">MYKAITLIELLITMVIMVIVVYFISPVIFTFKDRLALNNEIENIQSFIYQIQTKARYSKRNYTLTLSQSNQKWCMIAVRKPINSNRQIICDCLNKQACSLNDEYHLYTPIHKNIVLKNKSLYPKSFINIDGVSGQLESKCIYMRLNQENDILQFEQLGRVYVAEKGKRSTCKD</sequence>
<gene>
    <name evidence="2" type="ORF">AK33_06100</name>
</gene>
<reference evidence="2 3" key="1">
    <citation type="journal article" date="2014" name="Genome Announc.">
        <title>Genome Sequence of a Presumptive Mannheimia haemolytica Strain with an A1/A6-Cross-Reactive Serotype from a White-Tailed Deer (Odocoileus virginianus).</title>
        <authorList>
            <person name="Lawrence P.K."/>
            <person name="Bey R.F."/>
            <person name="Wiener B."/>
            <person name="Kittichotirat W."/>
            <person name="Bumgarner R.E."/>
        </authorList>
    </citation>
    <scope>NUCLEOTIDE SEQUENCE [LARGE SCALE GENOMIC DNA]</scope>
    <source>
        <strain evidence="2 3">PKL10</strain>
    </source>
</reference>
<dbReference type="RefSeq" id="WP_042802710.1">
    <property type="nucleotide sequence ID" value="NZ_AVSP01000009.1"/>
</dbReference>
<comment type="caution">
    <text evidence="2">The sequence shown here is derived from an EMBL/GenBank/DDBJ whole genome shotgun (WGS) entry which is preliminary data.</text>
</comment>
<name>A0A011P758_9PAST</name>
<organism evidence="2 3">
    <name type="scientific">Mannheimia granulomatis</name>
    <dbReference type="NCBI Taxonomy" id="85402"/>
    <lineage>
        <taxon>Bacteria</taxon>
        <taxon>Pseudomonadati</taxon>
        <taxon>Pseudomonadota</taxon>
        <taxon>Gammaproteobacteria</taxon>
        <taxon>Pasteurellales</taxon>
        <taxon>Pasteurellaceae</taxon>
        <taxon>Mannheimia</taxon>
    </lineage>
</organism>
<dbReference type="OrthoDB" id="5675523at2"/>
<dbReference type="PATRIC" id="fig|1450449.3.peg.1189"/>
<proteinExistence type="predicted"/>
<dbReference type="AlphaFoldDB" id="A0A011P758"/>
<dbReference type="SUPFAM" id="SSF54523">
    <property type="entry name" value="Pili subunits"/>
    <property type="match status" value="1"/>
</dbReference>
<accession>A0A011P758</accession>